<dbReference type="InterPro" id="IPR011129">
    <property type="entry name" value="CSD"/>
</dbReference>
<dbReference type="CDD" id="cd04458">
    <property type="entry name" value="CSP_CDS"/>
    <property type="match status" value="1"/>
</dbReference>
<accession>A0ABU1JLH9</accession>
<feature type="region of interest" description="Disordered" evidence="1">
    <location>
        <begin position="87"/>
        <end position="135"/>
    </location>
</feature>
<dbReference type="Proteomes" id="UP001262410">
    <property type="component" value="Unassembled WGS sequence"/>
</dbReference>
<dbReference type="InterPro" id="IPR002059">
    <property type="entry name" value="CSP_DNA-bd"/>
</dbReference>
<dbReference type="PANTHER" id="PTHR11544">
    <property type="entry name" value="COLD SHOCK DOMAIN CONTAINING PROTEINS"/>
    <property type="match status" value="1"/>
</dbReference>
<dbReference type="EMBL" id="JAVDPW010000003">
    <property type="protein sequence ID" value="MDR6289477.1"/>
    <property type="molecule type" value="Genomic_DNA"/>
</dbReference>
<dbReference type="InterPro" id="IPR050181">
    <property type="entry name" value="Cold_shock_domain"/>
</dbReference>
<feature type="domain" description="CSD" evidence="2">
    <location>
        <begin position="144"/>
        <end position="209"/>
    </location>
</feature>
<evidence type="ECO:0000313" key="3">
    <source>
        <dbReference type="EMBL" id="MDR6289477.1"/>
    </source>
</evidence>
<keyword evidence="4" id="KW-1185">Reference proteome</keyword>
<evidence type="ECO:0000313" key="4">
    <source>
        <dbReference type="Proteomes" id="UP001262410"/>
    </source>
</evidence>
<proteinExistence type="predicted"/>
<comment type="caution">
    <text evidence="3">The sequence shown here is derived from an EMBL/GenBank/DDBJ whole genome shotgun (WGS) entry which is preliminary data.</text>
</comment>
<dbReference type="SUPFAM" id="SSF50249">
    <property type="entry name" value="Nucleic acid-binding proteins"/>
    <property type="match status" value="2"/>
</dbReference>
<dbReference type="Pfam" id="PF00313">
    <property type="entry name" value="CSD"/>
    <property type="match status" value="2"/>
</dbReference>
<evidence type="ECO:0000256" key="1">
    <source>
        <dbReference type="SAM" id="MobiDB-lite"/>
    </source>
</evidence>
<sequence>MTAVVKWFNATKGFGFVQVTDGSPDAFLHASVVEQSGHREMYEGTKIVCDIAEGQKGPQVAVIHRVEELGTPPAAGAGGGFRPNRFGDRPERGGFGGGGGFGGDRGGFGAGGGGRDFGGGGRDFGGGGGGFGGDRGGFSGPATEVEGTVKFFNAEKGFGFVTPDDGGKDVYVASRALQKAGLPSLNSEQRVRLTVRMGQKGPMAEAVQLL</sequence>
<feature type="compositionally biased region" description="Gly residues" evidence="1">
    <location>
        <begin position="93"/>
        <end position="135"/>
    </location>
</feature>
<evidence type="ECO:0000259" key="2">
    <source>
        <dbReference type="PROSITE" id="PS51857"/>
    </source>
</evidence>
<feature type="domain" description="CSD" evidence="2">
    <location>
        <begin position="1"/>
        <end position="66"/>
    </location>
</feature>
<name>A0ABU1JLH9_9PROT</name>
<dbReference type="PROSITE" id="PS51857">
    <property type="entry name" value="CSD_2"/>
    <property type="match status" value="2"/>
</dbReference>
<gene>
    <name evidence="3" type="ORF">E9232_001992</name>
</gene>
<protein>
    <submittedName>
        <fullName evidence="3">CspA family cold shock protein</fullName>
    </submittedName>
</protein>
<organism evidence="3 4">
    <name type="scientific">Inquilinus ginsengisoli</name>
    <dbReference type="NCBI Taxonomy" id="363840"/>
    <lineage>
        <taxon>Bacteria</taxon>
        <taxon>Pseudomonadati</taxon>
        <taxon>Pseudomonadota</taxon>
        <taxon>Alphaproteobacteria</taxon>
        <taxon>Rhodospirillales</taxon>
        <taxon>Rhodospirillaceae</taxon>
        <taxon>Inquilinus</taxon>
    </lineage>
</organism>
<reference evidence="3 4" key="1">
    <citation type="submission" date="2023-07" db="EMBL/GenBank/DDBJ databases">
        <title>Sorghum-associated microbial communities from plants grown in Nebraska, USA.</title>
        <authorList>
            <person name="Schachtman D."/>
        </authorList>
    </citation>
    <scope>NUCLEOTIDE SEQUENCE [LARGE SCALE GENOMIC DNA]</scope>
    <source>
        <strain evidence="3 4">584</strain>
    </source>
</reference>
<dbReference type="PRINTS" id="PR00050">
    <property type="entry name" value="COLDSHOCK"/>
</dbReference>
<dbReference type="Gene3D" id="2.40.50.140">
    <property type="entry name" value="Nucleic acid-binding proteins"/>
    <property type="match status" value="2"/>
</dbReference>
<dbReference type="RefSeq" id="WP_309793766.1">
    <property type="nucleotide sequence ID" value="NZ_JAVDPW010000003.1"/>
</dbReference>
<dbReference type="SMART" id="SM00357">
    <property type="entry name" value="CSP"/>
    <property type="match status" value="2"/>
</dbReference>
<dbReference type="InterPro" id="IPR012340">
    <property type="entry name" value="NA-bd_OB-fold"/>
</dbReference>